<evidence type="ECO:0000256" key="1">
    <source>
        <dbReference type="SAM" id="MobiDB-lite"/>
    </source>
</evidence>
<proteinExistence type="predicted"/>
<evidence type="ECO:0000313" key="2">
    <source>
        <dbReference type="EMBL" id="NBC70312.1"/>
    </source>
</evidence>
<reference evidence="2 3" key="1">
    <citation type="submission" date="2020-01" db="EMBL/GenBank/DDBJ databases">
        <title>Paenibacillus soybeanensis sp. nov. isolated from the nodules of soybean (Glycine max(L.) Merr).</title>
        <authorList>
            <person name="Wang H."/>
        </authorList>
    </citation>
    <scope>NUCLEOTIDE SEQUENCE [LARGE SCALE GENOMIC DNA]</scope>
    <source>
        <strain evidence="2 3">DSM 23054</strain>
    </source>
</reference>
<organism evidence="2 3">
    <name type="scientific">Paenibacillus sacheonensis</name>
    <dbReference type="NCBI Taxonomy" id="742054"/>
    <lineage>
        <taxon>Bacteria</taxon>
        <taxon>Bacillati</taxon>
        <taxon>Bacillota</taxon>
        <taxon>Bacilli</taxon>
        <taxon>Bacillales</taxon>
        <taxon>Paenibacillaceae</taxon>
        <taxon>Paenibacillus</taxon>
    </lineage>
</organism>
<dbReference type="Proteomes" id="UP000558113">
    <property type="component" value="Unassembled WGS sequence"/>
</dbReference>
<keyword evidence="3" id="KW-1185">Reference proteome</keyword>
<sequence>MEHAPGRHDFPRDGSEHFRFFSECCFILNHAASRLDGRQVRIRMGSSMRKNWKLAGAAMLIAIAVPVTAYAADNLNGKSQEDKQASHANAQKTTPAGKQGEKPEPGKANKLKLDLQAIASSKLGLSQAAFEQAQKDGKSLADIAKEKGKAIQPLIDALTKEISDEIEANLDPKDLTPEEKANVKKKAAMEAERIFTIPLNQESDKQEGSWNVAAALQLVGIDKAAFADQVHAGKSFVDIAKNHGISREQLIDALSSDILAKINEAKASGNWTQEQADKKKQAALNEVEDFVDHTSELFKKKESFGGEPAKDANSEGEVKLDFQQIAATKLGLDKDAFQKALEAGKSLTDIANEKSVEVQPLIDEITKEIRTEIESKNPNGLTDEQKENVRKKASLEAKRVFDTPLNKEQEVREKGIGEYNMKAAFELLGIDKATFAEQVQAGKSFADIAEVHGVSRQSLIDTLMSDITAKIGAVLATGEITQAQADQKRQAVQKEVEDFIDRTQTIFEKQKK</sequence>
<comment type="caution">
    <text evidence="2">The sequence shown here is derived from an EMBL/GenBank/DDBJ whole genome shotgun (WGS) entry which is preliminary data.</text>
</comment>
<feature type="compositionally biased region" description="Polar residues" evidence="1">
    <location>
        <begin position="86"/>
        <end position="96"/>
    </location>
</feature>
<evidence type="ECO:0000313" key="3">
    <source>
        <dbReference type="Proteomes" id="UP000558113"/>
    </source>
</evidence>
<dbReference type="OrthoDB" id="2527438at2"/>
<accession>A0A7X4YPS4</accession>
<feature type="region of interest" description="Disordered" evidence="1">
    <location>
        <begin position="79"/>
        <end position="107"/>
    </location>
</feature>
<name>A0A7X4YPS4_9BACL</name>
<dbReference type="EMBL" id="JAAAMU010000007">
    <property type="protein sequence ID" value="NBC70312.1"/>
    <property type="molecule type" value="Genomic_DNA"/>
</dbReference>
<dbReference type="RefSeq" id="WP_161699148.1">
    <property type="nucleotide sequence ID" value="NZ_JAAAMU010000007.1"/>
</dbReference>
<dbReference type="AlphaFoldDB" id="A0A7X4YPS4"/>
<gene>
    <name evidence="2" type="ORF">GT003_15030</name>
</gene>
<protein>
    <submittedName>
        <fullName evidence="2">Uncharacterized protein</fullName>
    </submittedName>
</protein>